<keyword evidence="8" id="KW-1185">Reference proteome</keyword>
<dbReference type="InterPro" id="IPR011545">
    <property type="entry name" value="DEAD/DEAH_box_helicase_dom"/>
</dbReference>
<gene>
    <name evidence="7" type="ORF">TSUD_166250</name>
</gene>
<dbReference type="OrthoDB" id="1418217at2759"/>
<evidence type="ECO:0000313" key="7">
    <source>
        <dbReference type="EMBL" id="GAU36459.1"/>
    </source>
</evidence>
<evidence type="ECO:0008006" key="9">
    <source>
        <dbReference type="Google" id="ProtNLM"/>
    </source>
</evidence>
<proteinExistence type="predicted"/>
<dbReference type="InterPro" id="IPR027417">
    <property type="entry name" value="P-loop_NTPase"/>
</dbReference>
<protein>
    <recommendedName>
        <fullName evidence="9">Helicase ATP-binding domain-containing protein</fullName>
    </recommendedName>
</protein>
<evidence type="ECO:0000256" key="4">
    <source>
        <dbReference type="ARBA" id="ARBA00022840"/>
    </source>
</evidence>
<dbReference type="PROSITE" id="PS51192">
    <property type="entry name" value="HELICASE_ATP_BIND_1"/>
    <property type="match status" value="1"/>
</dbReference>
<dbReference type="Pfam" id="PF00270">
    <property type="entry name" value="DEAD"/>
    <property type="match status" value="1"/>
</dbReference>
<dbReference type="GO" id="GO:0003676">
    <property type="term" value="F:nucleic acid binding"/>
    <property type="evidence" value="ECO:0007669"/>
    <property type="project" value="InterPro"/>
</dbReference>
<dbReference type="Pfam" id="PF00271">
    <property type="entry name" value="Helicase_C"/>
    <property type="match status" value="1"/>
</dbReference>
<keyword evidence="2" id="KW-0378">Hydrolase</keyword>
<dbReference type="GO" id="GO:0003724">
    <property type="term" value="F:RNA helicase activity"/>
    <property type="evidence" value="ECO:0007669"/>
    <property type="project" value="TreeGrafter"/>
</dbReference>
<evidence type="ECO:0000259" key="6">
    <source>
        <dbReference type="PROSITE" id="PS51194"/>
    </source>
</evidence>
<dbReference type="SUPFAM" id="SSF52540">
    <property type="entry name" value="P-loop containing nucleoside triphosphate hydrolases"/>
    <property type="match status" value="1"/>
</dbReference>
<dbReference type="GO" id="GO:0005829">
    <property type="term" value="C:cytosol"/>
    <property type="evidence" value="ECO:0007669"/>
    <property type="project" value="TreeGrafter"/>
</dbReference>
<dbReference type="CDD" id="cd18787">
    <property type="entry name" value="SF2_C_DEAD"/>
    <property type="match status" value="1"/>
</dbReference>
<dbReference type="PANTHER" id="PTHR47959">
    <property type="entry name" value="ATP-DEPENDENT RNA HELICASE RHLE-RELATED"/>
    <property type="match status" value="1"/>
</dbReference>
<dbReference type="InterPro" id="IPR014001">
    <property type="entry name" value="Helicase_ATP-bd"/>
</dbReference>
<keyword evidence="4" id="KW-0067">ATP-binding</keyword>
<keyword evidence="3" id="KW-0347">Helicase</keyword>
<accession>A0A2Z6NY54</accession>
<evidence type="ECO:0000256" key="3">
    <source>
        <dbReference type="ARBA" id="ARBA00022806"/>
    </source>
</evidence>
<dbReference type="GO" id="GO:0005524">
    <property type="term" value="F:ATP binding"/>
    <property type="evidence" value="ECO:0007669"/>
    <property type="project" value="UniProtKB-KW"/>
</dbReference>
<dbReference type="InterPro" id="IPR050079">
    <property type="entry name" value="DEAD_box_RNA_helicase"/>
</dbReference>
<dbReference type="PROSITE" id="PS51194">
    <property type="entry name" value="HELICASE_CTER"/>
    <property type="match status" value="1"/>
</dbReference>
<evidence type="ECO:0000259" key="5">
    <source>
        <dbReference type="PROSITE" id="PS51192"/>
    </source>
</evidence>
<dbReference type="PANTHER" id="PTHR47959:SF24">
    <property type="entry name" value="ATP-DEPENDENT RNA HELICASE"/>
    <property type="match status" value="1"/>
</dbReference>
<dbReference type="Proteomes" id="UP000242715">
    <property type="component" value="Unassembled WGS sequence"/>
</dbReference>
<reference evidence="8" key="1">
    <citation type="journal article" date="2017" name="Front. Plant Sci.">
        <title>Climate Clever Clovers: New Paradigm to Reduce the Environmental Footprint of Ruminants by Breeding Low Methanogenic Forages Utilizing Haplotype Variation.</title>
        <authorList>
            <person name="Kaur P."/>
            <person name="Appels R."/>
            <person name="Bayer P.E."/>
            <person name="Keeble-Gagnere G."/>
            <person name="Wang J."/>
            <person name="Hirakawa H."/>
            <person name="Shirasawa K."/>
            <person name="Vercoe P."/>
            <person name="Stefanova K."/>
            <person name="Durmic Z."/>
            <person name="Nichols P."/>
            <person name="Revell C."/>
            <person name="Isobe S.N."/>
            <person name="Edwards D."/>
            <person name="Erskine W."/>
        </authorList>
    </citation>
    <scope>NUCLEOTIDE SEQUENCE [LARGE SCALE GENOMIC DNA]</scope>
    <source>
        <strain evidence="8">cv. Daliak</strain>
    </source>
</reference>
<feature type="domain" description="Helicase C-terminal" evidence="6">
    <location>
        <begin position="208"/>
        <end position="346"/>
    </location>
</feature>
<dbReference type="SMART" id="SM00487">
    <property type="entry name" value="DEXDc"/>
    <property type="match status" value="1"/>
</dbReference>
<dbReference type="SMART" id="SM00490">
    <property type="entry name" value="HELICc"/>
    <property type="match status" value="1"/>
</dbReference>
<keyword evidence="1" id="KW-0547">Nucleotide-binding</keyword>
<name>A0A2Z6NY54_TRISU</name>
<dbReference type="AlphaFoldDB" id="A0A2Z6NY54"/>
<feature type="domain" description="Helicase ATP-binding" evidence="5">
    <location>
        <begin position="35"/>
        <end position="184"/>
    </location>
</feature>
<dbReference type="Gene3D" id="3.40.50.300">
    <property type="entry name" value="P-loop containing nucleotide triphosphate hydrolases"/>
    <property type="match status" value="3"/>
</dbReference>
<dbReference type="EMBL" id="DF973631">
    <property type="protein sequence ID" value="GAU36459.1"/>
    <property type="molecule type" value="Genomic_DNA"/>
</dbReference>
<evidence type="ECO:0000256" key="1">
    <source>
        <dbReference type="ARBA" id="ARBA00022741"/>
    </source>
</evidence>
<dbReference type="GO" id="GO:0016787">
    <property type="term" value="F:hydrolase activity"/>
    <property type="evidence" value="ECO:0007669"/>
    <property type="project" value="UniProtKB-KW"/>
</dbReference>
<dbReference type="InterPro" id="IPR001650">
    <property type="entry name" value="Helicase_C-like"/>
</dbReference>
<sequence>MKSFTDLGLSSELVKACETNLCWYDATKIQREVIPLALQGKNDVFAISPSCTGKVGAFVLPILHALLETGPNLDTFFACVLTTSRLLVSQINTCFIILGSQFGVKSAMLHESCNKEFQANQISKQPHIIVIDDAHLVLNTPFEQELFEILARTRSERSTFLFSPTFTERVHTIQSACLRNPVKIDISSQYSIVDTLQHQRYPPNVGRKVCYLAYTLTERTGRTSVVFTKTCGTSLRLALILKKLGFRAIPVIIYMSQAKKLESLNAFKTGECNILLCSETSCRGLDIPAVDTVINYDMPVYTNDYMYRVGTTHANAVISFVKQFKTIERLIGSQIPVYPAPYEDVMRLKSCVSEAENFAEKVHLCIEHSYVLGSWQVEIVAPLPICSNWK</sequence>
<organism evidence="7 8">
    <name type="scientific">Trifolium subterraneum</name>
    <name type="common">Subterranean clover</name>
    <dbReference type="NCBI Taxonomy" id="3900"/>
    <lineage>
        <taxon>Eukaryota</taxon>
        <taxon>Viridiplantae</taxon>
        <taxon>Streptophyta</taxon>
        <taxon>Embryophyta</taxon>
        <taxon>Tracheophyta</taxon>
        <taxon>Spermatophyta</taxon>
        <taxon>Magnoliopsida</taxon>
        <taxon>eudicotyledons</taxon>
        <taxon>Gunneridae</taxon>
        <taxon>Pentapetalae</taxon>
        <taxon>rosids</taxon>
        <taxon>fabids</taxon>
        <taxon>Fabales</taxon>
        <taxon>Fabaceae</taxon>
        <taxon>Papilionoideae</taxon>
        <taxon>50 kb inversion clade</taxon>
        <taxon>NPAAA clade</taxon>
        <taxon>Hologalegina</taxon>
        <taxon>IRL clade</taxon>
        <taxon>Trifolieae</taxon>
        <taxon>Trifolium</taxon>
    </lineage>
</organism>
<evidence type="ECO:0000313" key="8">
    <source>
        <dbReference type="Proteomes" id="UP000242715"/>
    </source>
</evidence>
<evidence type="ECO:0000256" key="2">
    <source>
        <dbReference type="ARBA" id="ARBA00022801"/>
    </source>
</evidence>